<dbReference type="EMBL" id="CP104972">
    <property type="protein sequence ID" value="UXN58659.1"/>
    <property type="molecule type" value="Genomic_DNA"/>
</dbReference>
<evidence type="ECO:0000313" key="2">
    <source>
        <dbReference type="Proteomes" id="UP001061991"/>
    </source>
</evidence>
<name>A0ACD4CYL9_9HYPH</name>
<evidence type="ECO:0000313" key="1">
    <source>
        <dbReference type="EMBL" id="UXN58659.1"/>
    </source>
</evidence>
<keyword evidence="2" id="KW-1185">Reference proteome</keyword>
<geneLocation type="plasmid" evidence="1 2">
    <name>p_unnamed1</name>
</geneLocation>
<proteinExistence type="predicted"/>
<gene>
    <name evidence="1" type="ORF">N8E88_11795</name>
</gene>
<keyword evidence="1" id="KW-0614">Plasmid</keyword>
<organism evidence="1 2">
    <name type="scientific">Phyllobacterium zundukense</name>
    <dbReference type="NCBI Taxonomy" id="1867719"/>
    <lineage>
        <taxon>Bacteria</taxon>
        <taxon>Pseudomonadati</taxon>
        <taxon>Pseudomonadota</taxon>
        <taxon>Alphaproteobacteria</taxon>
        <taxon>Hyphomicrobiales</taxon>
        <taxon>Phyllobacteriaceae</taxon>
        <taxon>Phyllobacterium</taxon>
    </lineage>
</organism>
<accession>A0ACD4CYL9</accession>
<sequence>MSLEPIGKSLIGFASRLGFGASGIGTLYRDVPEAQAQEVLHSAYDAGFRYFDTAPLYGHGLSELRLGQFLRTVPRQSFTVSTKVGRYLVPPRGEDVDHGIWASPLRLKPVFDYSYQGTMRSLEQSANRLGFSEFDLVYIHDVDRYTHGDIFERRFDEAVDGCYRALDDLRRAGHIRAVGVGVNESDIATRFLQNATLDAVMIAGRYTLLDQSAADDLLPLAASKGVEIVVAGVFNSGILASGPTSANVTYDYKAPPAAVMEKAQRLAALCEKHNIPLQAAALQFPFRHSSVSVAVIGMSHKERVDQNVRWLEWPISTSFWDDAAQSNLIAA</sequence>
<protein>
    <submittedName>
        <fullName evidence="1">Aldo/keto reductase</fullName>
    </submittedName>
</protein>
<dbReference type="Proteomes" id="UP001061991">
    <property type="component" value="Plasmid p_unnamed1"/>
</dbReference>
<reference evidence="1" key="1">
    <citation type="submission" date="2022-09" db="EMBL/GenBank/DDBJ databases">
        <title>Interaction between co-microsymbionts with complementary sets of symbiotic genes in legume-rhizobium systems.</title>
        <authorList>
            <person name="Safronova V."/>
            <person name="Sazanova A."/>
            <person name="Afonin A."/>
            <person name="Chirak E."/>
        </authorList>
    </citation>
    <scope>NUCLEOTIDE SEQUENCE</scope>
    <source>
        <strain evidence="1">A18/3m</strain>
    </source>
</reference>